<keyword evidence="2" id="KW-0031">Aminopeptidase</keyword>
<evidence type="ECO:0000313" key="2">
    <source>
        <dbReference type="EMBL" id="PIW07251.1"/>
    </source>
</evidence>
<dbReference type="SUPFAM" id="SSF144052">
    <property type="entry name" value="Thermophilic metalloprotease-like"/>
    <property type="match status" value="1"/>
</dbReference>
<comment type="caution">
    <text evidence="2">The sequence shown here is derived from an EMBL/GenBank/DDBJ whole genome shotgun (WGS) entry which is preliminary data.</text>
</comment>
<dbReference type="InterPro" id="IPR000787">
    <property type="entry name" value="Peptidase_M29"/>
</dbReference>
<gene>
    <name evidence="2" type="ORF">COW38_03105</name>
</gene>
<dbReference type="GO" id="GO:0006508">
    <property type="term" value="P:proteolysis"/>
    <property type="evidence" value="ECO:0007669"/>
    <property type="project" value="InterPro"/>
</dbReference>
<keyword evidence="2" id="KW-0378">Hydrolase</keyword>
<proteinExistence type="predicted"/>
<protein>
    <submittedName>
        <fullName evidence="2">Aminopeptidase</fullName>
    </submittedName>
</protein>
<sequence>EGKVINAKSDKGDGALQKMLETDDGARYLGEFAIGANFNITRGMLNTLFDEKIGGTIHMALGRAYKNTRGCGENESAIHWDLVKDMRSSGSVLTIDGKVVLKDGKLLV</sequence>
<dbReference type="GO" id="GO:0046872">
    <property type="term" value="F:metal ion binding"/>
    <property type="evidence" value="ECO:0007669"/>
    <property type="project" value="UniProtKB-KW"/>
</dbReference>
<reference evidence="3" key="1">
    <citation type="submission" date="2017-09" db="EMBL/GenBank/DDBJ databases">
        <title>Depth-based differentiation of microbial function through sediment-hosted aquifers and enrichment of novel symbionts in the deep terrestrial subsurface.</title>
        <authorList>
            <person name="Probst A.J."/>
            <person name="Ladd B."/>
            <person name="Jarett J.K."/>
            <person name="Geller-Mcgrath D.E."/>
            <person name="Sieber C.M.K."/>
            <person name="Emerson J.B."/>
            <person name="Anantharaman K."/>
            <person name="Thomas B.C."/>
            <person name="Malmstrom R."/>
            <person name="Stieglmeier M."/>
            <person name="Klingl A."/>
            <person name="Woyke T."/>
            <person name="Ryan C.M."/>
            <person name="Banfield J.F."/>
        </authorList>
    </citation>
    <scope>NUCLEOTIDE SEQUENCE [LARGE SCALE GENOMIC DNA]</scope>
</reference>
<dbReference type="InterPro" id="IPR052170">
    <property type="entry name" value="M29_Exopeptidase"/>
</dbReference>
<dbReference type="AlphaFoldDB" id="A0A2M7FNL5"/>
<dbReference type="Proteomes" id="UP000230556">
    <property type="component" value="Unassembled WGS sequence"/>
</dbReference>
<dbReference type="PANTHER" id="PTHR34448:SF1">
    <property type="entry name" value="BLL6088 PROTEIN"/>
    <property type="match status" value="1"/>
</dbReference>
<dbReference type="EMBL" id="PFFO01000133">
    <property type="protein sequence ID" value="PIW07251.1"/>
    <property type="molecule type" value="Genomic_DNA"/>
</dbReference>
<evidence type="ECO:0000256" key="1">
    <source>
        <dbReference type="ARBA" id="ARBA00022723"/>
    </source>
</evidence>
<keyword evidence="1" id="KW-0479">Metal-binding</keyword>
<dbReference type="GO" id="GO:0004177">
    <property type="term" value="F:aminopeptidase activity"/>
    <property type="evidence" value="ECO:0007669"/>
    <property type="project" value="UniProtKB-KW"/>
</dbReference>
<organism evidence="2 3">
    <name type="scientific">Candidatus Collierbacteria bacterium CG17_big_fil_post_rev_8_21_14_2_50_45_7</name>
    <dbReference type="NCBI Taxonomy" id="1974536"/>
    <lineage>
        <taxon>Bacteria</taxon>
        <taxon>Candidatus Collieribacteriota</taxon>
    </lineage>
</organism>
<name>A0A2M7FNL5_9BACT</name>
<feature type="non-terminal residue" evidence="2">
    <location>
        <position position="1"/>
    </location>
</feature>
<evidence type="ECO:0000313" key="3">
    <source>
        <dbReference type="Proteomes" id="UP000230556"/>
    </source>
</evidence>
<keyword evidence="2" id="KW-0645">Protease</keyword>
<dbReference type="Pfam" id="PF02073">
    <property type="entry name" value="Peptidase_M29"/>
    <property type="match status" value="1"/>
</dbReference>
<accession>A0A2M7FNL5</accession>
<dbReference type="PANTHER" id="PTHR34448">
    <property type="entry name" value="AMINOPEPTIDASE"/>
    <property type="match status" value="1"/>
</dbReference>